<keyword evidence="4 6" id="KW-0862">Zinc</keyword>
<comment type="cofactor">
    <cofactor evidence="6">
        <name>Zn(2+)</name>
        <dbReference type="ChEBI" id="CHEBI:29105"/>
    </cofactor>
    <text evidence="6">Binds 1 zinc ion per subunit.</text>
</comment>
<dbReference type="CDD" id="cd07331">
    <property type="entry name" value="M48C_Oma1_like"/>
    <property type="match status" value="1"/>
</dbReference>
<dbReference type="AlphaFoldDB" id="A0A1C3H2J5"/>
<dbReference type="GO" id="GO:0004222">
    <property type="term" value="F:metalloendopeptidase activity"/>
    <property type="evidence" value="ECO:0007669"/>
    <property type="project" value="InterPro"/>
</dbReference>
<dbReference type="GO" id="GO:0046872">
    <property type="term" value="F:metal ion binding"/>
    <property type="evidence" value="ECO:0007669"/>
    <property type="project" value="UniProtKB-KW"/>
</dbReference>
<dbReference type="InterPro" id="IPR001915">
    <property type="entry name" value="Peptidase_M48"/>
</dbReference>
<dbReference type="GO" id="GO:0016020">
    <property type="term" value="C:membrane"/>
    <property type="evidence" value="ECO:0007669"/>
    <property type="project" value="TreeGrafter"/>
</dbReference>
<keyword evidence="7" id="KW-0732">Signal</keyword>
<gene>
    <name evidence="9" type="ORF">CHUV0807_0437</name>
</gene>
<evidence type="ECO:0000256" key="5">
    <source>
        <dbReference type="ARBA" id="ARBA00023049"/>
    </source>
</evidence>
<proteinExistence type="inferred from homology"/>
<dbReference type="Pfam" id="PF01435">
    <property type="entry name" value="Peptidase_M48"/>
    <property type="match status" value="1"/>
</dbReference>
<evidence type="ECO:0000256" key="1">
    <source>
        <dbReference type="ARBA" id="ARBA00022670"/>
    </source>
</evidence>
<evidence type="ECO:0000256" key="7">
    <source>
        <dbReference type="SAM" id="SignalP"/>
    </source>
</evidence>
<organism evidence="9 10">
    <name type="scientific">Cardiobacterium hominis</name>
    <dbReference type="NCBI Taxonomy" id="2718"/>
    <lineage>
        <taxon>Bacteria</taxon>
        <taxon>Pseudomonadati</taxon>
        <taxon>Pseudomonadota</taxon>
        <taxon>Gammaproteobacteria</taxon>
        <taxon>Cardiobacteriales</taxon>
        <taxon>Cardiobacteriaceae</taxon>
        <taxon>Cardiobacterium</taxon>
    </lineage>
</organism>
<feature type="signal peptide" evidence="7">
    <location>
        <begin position="1"/>
        <end position="23"/>
    </location>
</feature>
<dbReference type="Proteomes" id="UP000190837">
    <property type="component" value="Unassembled WGS sequence"/>
</dbReference>
<protein>
    <submittedName>
        <fullName evidence="9">Zn-dependent protease with chaperone function</fullName>
    </submittedName>
</protein>
<dbReference type="EMBL" id="FKLO01000020">
    <property type="protein sequence ID" value="SAM58334.1"/>
    <property type="molecule type" value="Genomic_DNA"/>
</dbReference>
<reference evidence="10" key="1">
    <citation type="submission" date="2016-04" db="EMBL/GenBank/DDBJ databases">
        <authorList>
            <person name="Tagini F."/>
        </authorList>
    </citation>
    <scope>NUCLEOTIDE SEQUENCE [LARGE SCALE GENOMIC DNA]</scope>
    <source>
        <strain evidence="10">CHUV0807</strain>
    </source>
</reference>
<dbReference type="PROSITE" id="PS51257">
    <property type="entry name" value="PROKAR_LIPOPROTEIN"/>
    <property type="match status" value="1"/>
</dbReference>
<evidence type="ECO:0000313" key="9">
    <source>
        <dbReference type="EMBL" id="SAM58334.1"/>
    </source>
</evidence>
<keyword evidence="1 6" id="KW-0645">Protease</keyword>
<feature type="chain" id="PRO_5008674766" evidence="7">
    <location>
        <begin position="24"/>
        <end position="296"/>
    </location>
</feature>
<dbReference type="GO" id="GO:0051603">
    <property type="term" value="P:proteolysis involved in protein catabolic process"/>
    <property type="evidence" value="ECO:0007669"/>
    <property type="project" value="TreeGrafter"/>
</dbReference>
<evidence type="ECO:0000256" key="2">
    <source>
        <dbReference type="ARBA" id="ARBA00022723"/>
    </source>
</evidence>
<evidence type="ECO:0000313" key="10">
    <source>
        <dbReference type="Proteomes" id="UP000190837"/>
    </source>
</evidence>
<accession>A0A1C3H2J5</accession>
<dbReference type="InterPro" id="IPR051156">
    <property type="entry name" value="Mito/Outer_Membr_Metalloprot"/>
</dbReference>
<keyword evidence="5 6" id="KW-0482">Metalloprotease</keyword>
<dbReference type="PANTHER" id="PTHR22726:SF1">
    <property type="entry name" value="METALLOENDOPEPTIDASE OMA1, MITOCHONDRIAL"/>
    <property type="match status" value="1"/>
</dbReference>
<keyword evidence="3 6" id="KW-0378">Hydrolase</keyword>
<dbReference type="PANTHER" id="PTHR22726">
    <property type="entry name" value="METALLOENDOPEPTIDASE OMA1"/>
    <property type="match status" value="1"/>
</dbReference>
<evidence type="ECO:0000256" key="3">
    <source>
        <dbReference type="ARBA" id="ARBA00022801"/>
    </source>
</evidence>
<name>A0A1C3H2J5_9GAMM</name>
<sequence length="296" mass="31462">MRKKTLLCLTLLALGGCADVANMAGYDSRTINLKAAEGYQQILGEAQSQNALDTRSPTAQRVHNIFNRMVPAANANNRTGVPFNWEMHVIRSDELNAWAMPGGKMAVYSGLVEKLNLTDDELAAVIGHEMTHALREHSKAQVGQQLLTGIGMQLGGSLLAKNSSIDPQTLQTGGALLSEYGISKPFSRQHETEADIGGLMLMASAGYNPQAALSVWQKMAQAGSSGMPSFLSTHPSGADRIQVLQQYLPEAMAIYQGGGRANAAPMPAPQAAPAAPQSGWVPQNPGVGMPAAQWMR</sequence>
<keyword evidence="2" id="KW-0479">Metal-binding</keyword>
<dbReference type="Gene3D" id="3.30.2010.10">
    <property type="entry name" value="Metalloproteases ('zincins'), catalytic domain"/>
    <property type="match status" value="1"/>
</dbReference>
<evidence type="ECO:0000259" key="8">
    <source>
        <dbReference type="Pfam" id="PF01435"/>
    </source>
</evidence>
<comment type="similarity">
    <text evidence="6">Belongs to the peptidase M48 family.</text>
</comment>
<dbReference type="RefSeq" id="WP_079539381.1">
    <property type="nucleotide sequence ID" value="NZ_FKLO01000020.1"/>
</dbReference>
<feature type="domain" description="Peptidase M48" evidence="8">
    <location>
        <begin position="59"/>
        <end position="246"/>
    </location>
</feature>
<evidence type="ECO:0000256" key="6">
    <source>
        <dbReference type="RuleBase" id="RU003983"/>
    </source>
</evidence>
<evidence type="ECO:0000256" key="4">
    <source>
        <dbReference type="ARBA" id="ARBA00022833"/>
    </source>
</evidence>